<comment type="caution">
    <text evidence="2">The sequence shown here is derived from an EMBL/GenBank/DDBJ whole genome shotgun (WGS) entry which is preliminary data.</text>
</comment>
<dbReference type="PANTHER" id="PTHR34718:SF2">
    <property type="entry name" value="PHD-TYPE DOMAIN-CONTAINING PROTEIN"/>
    <property type="match status" value="1"/>
</dbReference>
<dbReference type="Proteomes" id="UP001208570">
    <property type="component" value="Unassembled WGS sequence"/>
</dbReference>
<dbReference type="AlphaFoldDB" id="A0AAD9J2H1"/>
<sequence length="327" mass="36692">MGNAAAIKNNKPASSSESTIQVDKGETGSEAAFDKESDLSDAEVSGGSCASHVTRRKRITKTSRHRASRDRKAVDPDGYSQLLPHRLPAMIQEIQEDEELSDEHIDHAQALLRKEFAEISGFLSNCVLAAIQSSELKSPRRKFVQIFHLPERHHWICASNLLSDDQDQLVIYDSAIRKTSRASLELQEKLAAMLNRRHDVSILWADVKRQNNSVDCGVHAIAAAVALCHGIDPSTCDWQYERMRSHLSCCFEAGEIRPFPVRECGRQPGSPARSMIRIHCPCGLPVREDDDKTWRCSSCLELFHQKCVIKLIEINEPFCCDLCAQRT</sequence>
<protein>
    <recommendedName>
        <fullName evidence="4">Ubiquitin-like protease family profile domain-containing protein</fullName>
    </recommendedName>
</protein>
<dbReference type="SUPFAM" id="SSF54001">
    <property type="entry name" value="Cysteine proteinases"/>
    <property type="match status" value="1"/>
</dbReference>
<evidence type="ECO:0000313" key="2">
    <source>
        <dbReference type="EMBL" id="KAK2145456.1"/>
    </source>
</evidence>
<dbReference type="SUPFAM" id="SSF57903">
    <property type="entry name" value="FYVE/PHD zinc finger"/>
    <property type="match status" value="1"/>
</dbReference>
<keyword evidence="3" id="KW-1185">Reference proteome</keyword>
<feature type="compositionally biased region" description="Basic residues" evidence="1">
    <location>
        <begin position="53"/>
        <end position="69"/>
    </location>
</feature>
<feature type="region of interest" description="Disordered" evidence="1">
    <location>
        <begin position="1"/>
        <end position="80"/>
    </location>
</feature>
<evidence type="ECO:0000313" key="3">
    <source>
        <dbReference type="Proteomes" id="UP001208570"/>
    </source>
</evidence>
<reference evidence="2" key="1">
    <citation type="journal article" date="2023" name="Mol. Biol. Evol.">
        <title>Third-Generation Sequencing Reveals the Adaptive Role of the Epigenome in Three Deep-Sea Polychaetes.</title>
        <authorList>
            <person name="Perez M."/>
            <person name="Aroh O."/>
            <person name="Sun Y."/>
            <person name="Lan Y."/>
            <person name="Juniper S.K."/>
            <person name="Young C.R."/>
            <person name="Angers B."/>
            <person name="Qian P.Y."/>
        </authorList>
    </citation>
    <scope>NUCLEOTIDE SEQUENCE</scope>
    <source>
        <strain evidence="2">P08H-3</strain>
    </source>
</reference>
<name>A0AAD9J2H1_9ANNE</name>
<evidence type="ECO:0000256" key="1">
    <source>
        <dbReference type="SAM" id="MobiDB-lite"/>
    </source>
</evidence>
<dbReference type="InterPro" id="IPR038765">
    <property type="entry name" value="Papain-like_cys_pep_sf"/>
</dbReference>
<accession>A0AAD9J2H1</accession>
<dbReference type="EMBL" id="JAODUP010000680">
    <property type="protein sequence ID" value="KAK2145456.1"/>
    <property type="molecule type" value="Genomic_DNA"/>
</dbReference>
<dbReference type="PANTHER" id="PTHR34718">
    <property type="entry name" value="PHD-TYPE DOMAIN-CONTAINING PROTEIN"/>
    <property type="match status" value="1"/>
</dbReference>
<dbReference type="Gene3D" id="3.40.395.10">
    <property type="entry name" value="Adenoviral Proteinase, Chain A"/>
    <property type="match status" value="1"/>
</dbReference>
<proteinExistence type="predicted"/>
<feature type="compositionally biased region" description="Basic and acidic residues" evidence="1">
    <location>
        <begin position="23"/>
        <end position="38"/>
    </location>
</feature>
<organism evidence="2 3">
    <name type="scientific">Paralvinella palmiformis</name>
    <dbReference type="NCBI Taxonomy" id="53620"/>
    <lineage>
        <taxon>Eukaryota</taxon>
        <taxon>Metazoa</taxon>
        <taxon>Spiralia</taxon>
        <taxon>Lophotrochozoa</taxon>
        <taxon>Annelida</taxon>
        <taxon>Polychaeta</taxon>
        <taxon>Sedentaria</taxon>
        <taxon>Canalipalpata</taxon>
        <taxon>Terebellida</taxon>
        <taxon>Terebelliformia</taxon>
        <taxon>Alvinellidae</taxon>
        <taxon>Paralvinella</taxon>
    </lineage>
</organism>
<gene>
    <name evidence="2" type="ORF">LSH36_680g00013</name>
</gene>
<evidence type="ECO:0008006" key="4">
    <source>
        <dbReference type="Google" id="ProtNLM"/>
    </source>
</evidence>
<dbReference type="InterPro" id="IPR011011">
    <property type="entry name" value="Znf_FYVE_PHD"/>
</dbReference>
<feature type="compositionally biased region" description="Polar residues" evidence="1">
    <location>
        <begin position="11"/>
        <end position="21"/>
    </location>
</feature>